<organism evidence="1 2">
    <name type="scientific">Mycena rosella</name>
    <name type="common">Pink bonnet</name>
    <name type="synonym">Agaricus rosellus</name>
    <dbReference type="NCBI Taxonomy" id="1033263"/>
    <lineage>
        <taxon>Eukaryota</taxon>
        <taxon>Fungi</taxon>
        <taxon>Dikarya</taxon>
        <taxon>Basidiomycota</taxon>
        <taxon>Agaricomycotina</taxon>
        <taxon>Agaricomycetes</taxon>
        <taxon>Agaricomycetidae</taxon>
        <taxon>Agaricales</taxon>
        <taxon>Marasmiineae</taxon>
        <taxon>Mycenaceae</taxon>
        <taxon>Mycena</taxon>
    </lineage>
</organism>
<reference evidence="1" key="1">
    <citation type="submission" date="2023-03" db="EMBL/GenBank/DDBJ databases">
        <title>Massive genome expansion in bonnet fungi (Mycena s.s.) driven by repeated elements and novel gene families across ecological guilds.</title>
        <authorList>
            <consortium name="Lawrence Berkeley National Laboratory"/>
            <person name="Harder C.B."/>
            <person name="Miyauchi S."/>
            <person name="Viragh M."/>
            <person name="Kuo A."/>
            <person name="Thoen E."/>
            <person name="Andreopoulos B."/>
            <person name="Lu D."/>
            <person name="Skrede I."/>
            <person name="Drula E."/>
            <person name="Henrissat B."/>
            <person name="Morin E."/>
            <person name="Kohler A."/>
            <person name="Barry K."/>
            <person name="LaButti K."/>
            <person name="Morin E."/>
            <person name="Salamov A."/>
            <person name="Lipzen A."/>
            <person name="Mereny Z."/>
            <person name="Hegedus B."/>
            <person name="Baldrian P."/>
            <person name="Stursova M."/>
            <person name="Weitz H."/>
            <person name="Taylor A."/>
            <person name="Grigoriev I.V."/>
            <person name="Nagy L.G."/>
            <person name="Martin F."/>
            <person name="Kauserud H."/>
        </authorList>
    </citation>
    <scope>NUCLEOTIDE SEQUENCE</scope>
    <source>
        <strain evidence="1">CBHHK067</strain>
    </source>
</reference>
<evidence type="ECO:0000313" key="2">
    <source>
        <dbReference type="Proteomes" id="UP001221757"/>
    </source>
</evidence>
<keyword evidence="2" id="KW-1185">Reference proteome</keyword>
<dbReference type="PANTHER" id="PTHR46579">
    <property type="entry name" value="F5/8 TYPE C DOMAIN-CONTAINING PROTEIN-RELATED"/>
    <property type="match status" value="1"/>
</dbReference>
<dbReference type="EMBL" id="JARKIE010000571">
    <property type="protein sequence ID" value="KAJ7626767.1"/>
    <property type="molecule type" value="Genomic_DNA"/>
</dbReference>
<proteinExistence type="predicted"/>
<comment type="caution">
    <text evidence="1">The sequence shown here is derived from an EMBL/GenBank/DDBJ whole genome shotgun (WGS) entry which is preliminary data.</text>
</comment>
<accession>A0AAD7FM23</accession>
<gene>
    <name evidence="1" type="ORF">B0H17DRAFT_1218508</name>
</gene>
<sequence>MQQGEDVNFLRFATALKILVGSSISDNGLERAKVLLQEYLLTFSKVCASLLERIFMGLMEPYQLYGMDEMKPNHHWAVHVADQVIDYGPLCSFWAFLTERLNKVLKNLNSNNWSGGLLEVSMMREFHRTAQLDGLLNRILEETSGSDVPLSLQLEHKFIKLLFGTGQNVETLGTIQDAAAHERTMCRVLPGSVAQRAALIEDDILRFGLVNYYNKDSPTVHLPLAKLQARSTTTVLGPSIETYHYALLDGRRIKSTTYSRGGSRKSSIIQVQFRGEAYVGVIQVIFRHDQPGIPASKDALLAFIRWLKRSDLTPLDDGKFIWSDFPELGVDTWQYNVYVHPNDPAVDCPPFVIPFSDIQCQAALGNIKFTDPPIWISTTMDRYLTSLAGYGMGDTTNE</sequence>
<name>A0AAD7FM23_MYCRO</name>
<dbReference type="Proteomes" id="UP001221757">
    <property type="component" value="Unassembled WGS sequence"/>
</dbReference>
<evidence type="ECO:0000313" key="1">
    <source>
        <dbReference type="EMBL" id="KAJ7626767.1"/>
    </source>
</evidence>
<dbReference type="PANTHER" id="PTHR46579:SF1">
    <property type="entry name" value="F5_8 TYPE C DOMAIN-CONTAINING PROTEIN"/>
    <property type="match status" value="1"/>
</dbReference>
<dbReference type="AlphaFoldDB" id="A0AAD7FM23"/>
<protein>
    <submittedName>
        <fullName evidence="1">Uncharacterized protein</fullName>
    </submittedName>
</protein>